<keyword evidence="3" id="KW-1185">Reference proteome</keyword>
<gene>
    <name evidence="2" type="ORF">CKO28_01235</name>
</gene>
<name>A0ABS1D9M6_9PROT</name>
<dbReference type="EMBL" id="NRRL01000001">
    <property type="protein sequence ID" value="MBK1666667.1"/>
    <property type="molecule type" value="Genomic_DNA"/>
</dbReference>
<evidence type="ECO:0008006" key="4">
    <source>
        <dbReference type="Google" id="ProtNLM"/>
    </source>
</evidence>
<comment type="caution">
    <text evidence="2">The sequence shown here is derived from an EMBL/GenBank/DDBJ whole genome shotgun (WGS) entry which is preliminary data.</text>
</comment>
<dbReference type="RefSeq" id="WP_200338723.1">
    <property type="nucleotide sequence ID" value="NZ_NRRL01000001.1"/>
</dbReference>
<reference evidence="2 3" key="1">
    <citation type="journal article" date="2020" name="Microorganisms">
        <title>Osmotic Adaptation and Compatible Solute Biosynthesis of Phototrophic Bacteria as Revealed from Genome Analyses.</title>
        <authorList>
            <person name="Imhoff J.F."/>
            <person name="Rahn T."/>
            <person name="Kunzel S."/>
            <person name="Keller A."/>
            <person name="Neulinger S.C."/>
        </authorList>
    </citation>
    <scope>NUCLEOTIDE SEQUENCE [LARGE SCALE GENOMIC DNA]</scope>
    <source>
        <strain evidence="2 3">DSM 9895</strain>
    </source>
</reference>
<accession>A0ABS1D9M6</accession>
<evidence type="ECO:0000313" key="2">
    <source>
        <dbReference type="EMBL" id="MBK1666667.1"/>
    </source>
</evidence>
<evidence type="ECO:0000256" key="1">
    <source>
        <dbReference type="SAM" id="MobiDB-lite"/>
    </source>
</evidence>
<feature type="region of interest" description="Disordered" evidence="1">
    <location>
        <begin position="158"/>
        <end position="184"/>
    </location>
</feature>
<protein>
    <recommendedName>
        <fullName evidence="4">Restriction endonuclease</fullName>
    </recommendedName>
</protein>
<organism evidence="2 3">
    <name type="scientific">Rhodovibrio sodomensis</name>
    <dbReference type="NCBI Taxonomy" id="1088"/>
    <lineage>
        <taxon>Bacteria</taxon>
        <taxon>Pseudomonadati</taxon>
        <taxon>Pseudomonadota</taxon>
        <taxon>Alphaproteobacteria</taxon>
        <taxon>Rhodospirillales</taxon>
        <taxon>Rhodovibrionaceae</taxon>
        <taxon>Rhodovibrio</taxon>
    </lineage>
</organism>
<dbReference type="Proteomes" id="UP001296873">
    <property type="component" value="Unassembled WGS sequence"/>
</dbReference>
<proteinExistence type="predicted"/>
<evidence type="ECO:0000313" key="3">
    <source>
        <dbReference type="Proteomes" id="UP001296873"/>
    </source>
</evidence>
<sequence>MSEDHKAKPAVDPARRQAIRTRLEGLIAPKQLQSITGDFGFLPISNRMSPVYRRGAEAIRAYLRAPERDIPDLDRIGDCKGIFTRVAKQDQWDWATVQAALNIERNTARRISSTLAGLRATLKDGGDPSALLTTLQELGTSAYLGRLLRHLDAAHEGLGDGAKSAPENRADNADGAANTRPSGGHRHLNLAALRAARENHEHLVAELSRLFRDHGFQPEESVHVDLFVQLKWAPAIFEVKTLTASNETAQMRKAVAQLLEYRFRYGQDKAALWILYASAPQDRMMLVDFPRSLGLYVTWAGGEGFEGPDGDKLLTNFRASGTYDTTGAS</sequence>